<sequence length="417" mass="42899">MTITSASIALADVQGELQLGITQLQWVLNSFIVSIAVLLLPFGAWSDRIGQRPLFLWGAAVFVAGAIAAVLARDVVVLMAGRVIQGVGAALSIATGPAALALAFPHEAHRRRAFGYLGSSGGVGLALGALLAGVAAQWAGWRAALALPVPVMLTALVVVLRSPTAMRAPPRVRLGANEPATSLLSNRQFVLSCLICVLFTTVWVALFIYAPLHMQTVDGLDAGTTGTLMLALLLPALAMPVAVSRLVRVLPPAAVIVAGFLIIALGLACMDLAWSGATSRSWEIVGLGLCGCGAGALYGLVDYIGLSSVPPEQAGLASGAFNVVRLVGDILAAIVPGTVVLQVVAGTLDPLVGVSIGSDVLNEIAAGDLRNVEPHLITQARAALVSGMERALWALLALTALGVAVSVRLRALEPVRR</sequence>
<accession>A0ABS1X2C9</accession>
<dbReference type="InterPro" id="IPR020846">
    <property type="entry name" value="MFS_dom"/>
</dbReference>
<dbReference type="EMBL" id="JAEVLS010000005">
    <property type="protein sequence ID" value="MBM0107362.1"/>
    <property type="molecule type" value="Genomic_DNA"/>
</dbReference>
<feature type="transmembrane region" description="Helical" evidence="6">
    <location>
        <begin position="286"/>
        <end position="306"/>
    </location>
</feature>
<feature type="transmembrane region" description="Helical" evidence="6">
    <location>
        <begin position="326"/>
        <end position="345"/>
    </location>
</feature>
<dbReference type="PANTHER" id="PTHR42718">
    <property type="entry name" value="MAJOR FACILITATOR SUPERFAMILY MULTIDRUG TRANSPORTER MFSC"/>
    <property type="match status" value="1"/>
</dbReference>
<name>A0ABS1X2C9_9GAMM</name>
<evidence type="ECO:0000256" key="2">
    <source>
        <dbReference type="ARBA" id="ARBA00022448"/>
    </source>
</evidence>
<keyword evidence="2" id="KW-0813">Transport</keyword>
<keyword evidence="5 6" id="KW-0472">Membrane</keyword>
<feature type="transmembrane region" description="Helical" evidence="6">
    <location>
        <begin position="84"/>
        <end position="104"/>
    </location>
</feature>
<evidence type="ECO:0000256" key="5">
    <source>
        <dbReference type="ARBA" id="ARBA00023136"/>
    </source>
</evidence>
<feature type="transmembrane region" description="Helical" evidence="6">
    <location>
        <begin position="54"/>
        <end position="72"/>
    </location>
</feature>
<protein>
    <submittedName>
        <fullName evidence="8">MFS transporter</fullName>
    </submittedName>
</protein>
<keyword evidence="4 6" id="KW-1133">Transmembrane helix</keyword>
<keyword evidence="9" id="KW-1185">Reference proteome</keyword>
<feature type="domain" description="Major facilitator superfamily (MFS) profile" evidence="7">
    <location>
        <begin position="1"/>
        <end position="414"/>
    </location>
</feature>
<dbReference type="Proteomes" id="UP000661077">
    <property type="component" value="Unassembled WGS sequence"/>
</dbReference>
<dbReference type="CDD" id="cd17321">
    <property type="entry name" value="MFS_MMR_MDR_like"/>
    <property type="match status" value="1"/>
</dbReference>
<dbReference type="InterPro" id="IPR036259">
    <property type="entry name" value="MFS_trans_sf"/>
</dbReference>
<evidence type="ECO:0000256" key="4">
    <source>
        <dbReference type="ARBA" id="ARBA00022989"/>
    </source>
</evidence>
<proteinExistence type="predicted"/>
<organism evidence="8 9">
    <name type="scientific">Steroidobacter gossypii</name>
    <dbReference type="NCBI Taxonomy" id="2805490"/>
    <lineage>
        <taxon>Bacteria</taxon>
        <taxon>Pseudomonadati</taxon>
        <taxon>Pseudomonadota</taxon>
        <taxon>Gammaproteobacteria</taxon>
        <taxon>Steroidobacterales</taxon>
        <taxon>Steroidobacteraceae</taxon>
        <taxon>Steroidobacter</taxon>
    </lineage>
</organism>
<keyword evidence="3 6" id="KW-0812">Transmembrane</keyword>
<evidence type="ECO:0000256" key="1">
    <source>
        <dbReference type="ARBA" id="ARBA00004141"/>
    </source>
</evidence>
<comment type="caution">
    <text evidence="8">The sequence shown here is derived from an EMBL/GenBank/DDBJ whole genome shotgun (WGS) entry which is preliminary data.</text>
</comment>
<dbReference type="Gene3D" id="1.20.1250.20">
    <property type="entry name" value="MFS general substrate transporter like domains"/>
    <property type="match status" value="1"/>
</dbReference>
<feature type="transmembrane region" description="Helical" evidence="6">
    <location>
        <begin position="116"/>
        <end position="135"/>
    </location>
</feature>
<dbReference type="PANTHER" id="PTHR42718:SF9">
    <property type="entry name" value="MAJOR FACILITATOR SUPERFAMILY MULTIDRUG TRANSPORTER MFSC"/>
    <property type="match status" value="1"/>
</dbReference>
<gene>
    <name evidence="8" type="ORF">JM946_21700</name>
</gene>
<feature type="transmembrane region" description="Helical" evidence="6">
    <location>
        <begin position="189"/>
        <end position="210"/>
    </location>
</feature>
<feature type="transmembrane region" description="Helical" evidence="6">
    <location>
        <begin position="24"/>
        <end position="42"/>
    </location>
</feature>
<feature type="transmembrane region" description="Helical" evidence="6">
    <location>
        <begin position="222"/>
        <end position="243"/>
    </location>
</feature>
<reference evidence="8 9" key="1">
    <citation type="journal article" date="2021" name="Int. J. Syst. Evol. Microbiol.">
        <title>Steroidobacter gossypii sp. nov., isolated from soil of cotton cropping field.</title>
        <authorList>
            <person name="Huang R."/>
            <person name="Yang S."/>
            <person name="Zhen C."/>
            <person name="Liu W."/>
        </authorList>
    </citation>
    <scope>NUCLEOTIDE SEQUENCE [LARGE SCALE GENOMIC DNA]</scope>
    <source>
        <strain evidence="8 9">S1-65</strain>
    </source>
</reference>
<evidence type="ECO:0000313" key="8">
    <source>
        <dbReference type="EMBL" id="MBM0107362.1"/>
    </source>
</evidence>
<evidence type="ECO:0000313" key="9">
    <source>
        <dbReference type="Proteomes" id="UP000661077"/>
    </source>
</evidence>
<evidence type="ECO:0000259" key="7">
    <source>
        <dbReference type="PROSITE" id="PS50850"/>
    </source>
</evidence>
<feature type="transmembrane region" description="Helical" evidence="6">
    <location>
        <begin position="141"/>
        <end position="160"/>
    </location>
</feature>
<dbReference type="PROSITE" id="PS50850">
    <property type="entry name" value="MFS"/>
    <property type="match status" value="1"/>
</dbReference>
<dbReference type="InterPro" id="IPR011701">
    <property type="entry name" value="MFS"/>
</dbReference>
<feature type="transmembrane region" description="Helical" evidence="6">
    <location>
        <begin position="255"/>
        <end position="274"/>
    </location>
</feature>
<feature type="transmembrane region" description="Helical" evidence="6">
    <location>
        <begin position="391"/>
        <end position="409"/>
    </location>
</feature>
<dbReference type="SUPFAM" id="SSF103473">
    <property type="entry name" value="MFS general substrate transporter"/>
    <property type="match status" value="1"/>
</dbReference>
<evidence type="ECO:0000256" key="3">
    <source>
        <dbReference type="ARBA" id="ARBA00022692"/>
    </source>
</evidence>
<dbReference type="Pfam" id="PF07690">
    <property type="entry name" value="MFS_1"/>
    <property type="match status" value="1"/>
</dbReference>
<evidence type="ECO:0000256" key="6">
    <source>
        <dbReference type="SAM" id="Phobius"/>
    </source>
</evidence>
<comment type="subcellular location">
    <subcellularLocation>
        <location evidence="1">Membrane</location>
        <topology evidence="1">Multi-pass membrane protein</topology>
    </subcellularLocation>
</comment>